<feature type="domain" description="DUF6534" evidence="2">
    <location>
        <begin position="64"/>
        <end position="96"/>
    </location>
</feature>
<proteinExistence type="predicted"/>
<keyword evidence="1" id="KW-1133">Transmembrane helix</keyword>
<dbReference type="AlphaFoldDB" id="A0A8H5HKV3"/>
<name>A0A8H5HKV3_9AGAR</name>
<keyword evidence="1" id="KW-0812">Transmembrane</keyword>
<dbReference type="OrthoDB" id="3068732at2759"/>
<gene>
    <name evidence="3" type="ORF">D9615_000877</name>
</gene>
<accession>A0A8H5HKV3</accession>
<evidence type="ECO:0000313" key="3">
    <source>
        <dbReference type="EMBL" id="KAF5385039.1"/>
    </source>
</evidence>
<protein>
    <recommendedName>
        <fullName evidence="2">DUF6534 domain-containing protein</fullName>
    </recommendedName>
</protein>
<organism evidence="3 4">
    <name type="scientific">Tricholomella constricta</name>
    <dbReference type="NCBI Taxonomy" id="117010"/>
    <lineage>
        <taxon>Eukaryota</taxon>
        <taxon>Fungi</taxon>
        <taxon>Dikarya</taxon>
        <taxon>Basidiomycota</taxon>
        <taxon>Agaricomycotina</taxon>
        <taxon>Agaricomycetes</taxon>
        <taxon>Agaricomycetidae</taxon>
        <taxon>Agaricales</taxon>
        <taxon>Tricholomatineae</taxon>
        <taxon>Lyophyllaceae</taxon>
        <taxon>Tricholomella</taxon>
    </lineage>
</organism>
<dbReference type="Proteomes" id="UP000565441">
    <property type="component" value="Unassembled WGS sequence"/>
</dbReference>
<keyword evidence="1" id="KW-0472">Membrane</keyword>
<evidence type="ECO:0000256" key="1">
    <source>
        <dbReference type="SAM" id="Phobius"/>
    </source>
</evidence>
<reference evidence="3 4" key="1">
    <citation type="journal article" date="2020" name="ISME J.">
        <title>Uncovering the hidden diversity of litter-decomposition mechanisms in mushroom-forming fungi.</title>
        <authorList>
            <person name="Floudas D."/>
            <person name="Bentzer J."/>
            <person name="Ahren D."/>
            <person name="Johansson T."/>
            <person name="Persson P."/>
            <person name="Tunlid A."/>
        </authorList>
    </citation>
    <scope>NUCLEOTIDE SEQUENCE [LARGE SCALE GENOMIC DNA]</scope>
    <source>
        <strain evidence="3 4">CBS 661.87</strain>
    </source>
</reference>
<dbReference type="InterPro" id="IPR045339">
    <property type="entry name" value="DUF6534"/>
</dbReference>
<dbReference type="Pfam" id="PF20152">
    <property type="entry name" value="DUF6534"/>
    <property type="match status" value="1"/>
</dbReference>
<evidence type="ECO:0000259" key="2">
    <source>
        <dbReference type="Pfam" id="PF20152"/>
    </source>
</evidence>
<feature type="transmembrane region" description="Helical" evidence="1">
    <location>
        <begin position="71"/>
        <end position="92"/>
    </location>
</feature>
<keyword evidence="4" id="KW-1185">Reference proteome</keyword>
<sequence length="166" mass="18621">MHSMVDVARNQGALLLGGFVAAGGLVCAAVWNYLIQDYGHAEDINSIPMIRVKMFTLFKAQFRWLTMNSNLIFMGLHFVIGKLYANSLLASLNTRHELRRHRRATRDTILPSLGGLDSPRRREFQFPNPFQNSEIRLQHVHVNIEKSVTYDSAAGSLQMASCTGSS</sequence>
<evidence type="ECO:0000313" key="4">
    <source>
        <dbReference type="Proteomes" id="UP000565441"/>
    </source>
</evidence>
<feature type="transmembrane region" description="Helical" evidence="1">
    <location>
        <begin position="12"/>
        <end position="34"/>
    </location>
</feature>
<dbReference type="EMBL" id="JAACJP010000004">
    <property type="protein sequence ID" value="KAF5385039.1"/>
    <property type="molecule type" value="Genomic_DNA"/>
</dbReference>
<comment type="caution">
    <text evidence="3">The sequence shown here is derived from an EMBL/GenBank/DDBJ whole genome shotgun (WGS) entry which is preliminary data.</text>
</comment>